<dbReference type="GO" id="GO:0004596">
    <property type="term" value="F:protein-N-terminal amino-acid acetyltransferase activity"/>
    <property type="evidence" value="ECO:0007669"/>
    <property type="project" value="InterPro"/>
</dbReference>
<dbReference type="InterPro" id="IPR045141">
    <property type="entry name" value="NAA60-like"/>
</dbReference>
<keyword evidence="6" id="KW-1185">Reference proteome</keyword>
<dbReference type="AlphaFoldDB" id="S8BX07"/>
<feature type="non-terminal residue" evidence="5">
    <location>
        <position position="1"/>
    </location>
</feature>
<evidence type="ECO:0000256" key="4">
    <source>
        <dbReference type="ARBA" id="ARBA00023315"/>
    </source>
</evidence>
<evidence type="ECO:0000256" key="2">
    <source>
        <dbReference type="ARBA" id="ARBA00022679"/>
    </source>
</evidence>
<keyword evidence="3" id="KW-0156">Chromatin regulator</keyword>
<dbReference type="EC" id="2.3.1.48" evidence="1"/>
<dbReference type="EMBL" id="AUSU01008849">
    <property type="protein sequence ID" value="EPS58854.1"/>
    <property type="molecule type" value="Genomic_DNA"/>
</dbReference>
<reference evidence="5 6" key="1">
    <citation type="journal article" date="2013" name="BMC Genomics">
        <title>The miniature genome of a carnivorous plant Genlisea aurea contains a low number of genes and short non-coding sequences.</title>
        <authorList>
            <person name="Leushkin E.V."/>
            <person name="Sutormin R.A."/>
            <person name="Nabieva E.R."/>
            <person name="Penin A.A."/>
            <person name="Kondrashov A.S."/>
            <person name="Logacheva M.D."/>
        </authorList>
    </citation>
    <scope>NUCLEOTIDE SEQUENCE [LARGE SCALE GENOMIC DNA]</scope>
</reference>
<dbReference type="Gene3D" id="3.40.630.30">
    <property type="match status" value="1"/>
</dbReference>
<proteinExistence type="predicted"/>
<dbReference type="Proteomes" id="UP000015453">
    <property type="component" value="Unassembled WGS sequence"/>
</dbReference>
<evidence type="ECO:0000313" key="6">
    <source>
        <dbReference type="Proteomes" id="UP000015453"/>
    </source>
</evidence>
<evidence type="ECO:0000256" key="1">
    <source>
        <dbReference type="ARBA" id="ARBA00013184"/>
    </source>
</evidence>
<protein>
    <recommendedName>
        <fullName evidence="1">histone acetyltransferase</fullName>
        <ecNumber evidence="1">2.3.1.48</ecNumber>
    </recommendedName>
</protein>
<dbReference type="OrthoDB" id="47374at2759"/>
<organism evidence="5 6">
    <name type="scientific">Genlisea aurea</name>
    <dbReference type="NCBI Taxonomy" id="192259"/>
    <lineage>
        <taxon>Eukaryota</taxon>
        <taxon>Viridiplantae</taxon>
        <taxon>Streptophyta</taxon>
        <taxon>Embryophyta</taxon>
        <taxon>Tracheophyta</taxon>
        <taxon>Spermatophyta</taxon>
        <taxon>Magnoliopsida</taxon>
        <taxon>eudicotyledons</taxon>
        <taxon>Gunneridae</taxon>
        <taxon>Pentapetalae</taxon>
        <taxon>asterids</taxon>
        <taxon>lamiids</taxon>
        <taxon>Lamiales</taxon>
        <taxon>Lentibulariaceae</taxon>
        <taxon>Genlisea</taxon>
    </lineage>
</organism>
<dbReference type="GO" id="GO:0000139">
    <property type="term" value="C:Golgi membrane"/>
    <property type="evidence" value="ECO:0007669"/>
    <property type="project" value="TreeGrafter"/>
</dbReference>
<gene>
    <name evidence="5" type="ORF">M569_15958</name>
</gene>
<feature type="non-terminal residue" evidence="5">
    <location>
        <position position="107"/>
    </location>
</feature>
<name>S8BX07_9LAMI</name>
<dbReference type="PANTHER" id="PTHR14744:SF15">
    <property type="entry name" value="N-ALPHA-ACETYLTRANSFERASE 60"/>
    <property type="match status" value="1"/>
</dbReference>
<evidence type="ECO:0000256" key="3">
    <source>
        <dbReference type="ARBA" id="ARBA00022853"/>
    </source>
</evidence>
<sequence length="107" mass="12040">KASRDPKISYRHIRRSDLKVLEQLHLDLFPVRLYEADFFHSVVTGRGGIVSWGAVDFSKGGDELVGFITARVVLANESEIEDSLNLSPSRTDYTLVYILTIGVIQPY</sequence>
<dbReference type="GO" id="GO:0004402">
    <property type="term" value="F:histone acetyltransferase activity"/>
    <property type="evidence" value="ECO:0007669"/>
    <property type="project" value="TreeGrafter"/>
</dbReference>
<dbReference type="PANTHER" id="PTHR14744">
    <property type="entry name" value="N-ALPHA-ACETYLTRANSFERASE 60"/>
    <property type="match status" value="1"/>
</dbReference>
<keyword evidence="4" id="KW-0012">Acyltransferase</keyword>
<accession>S8BX07</accession>
<evidence type="ECO:0000313" key="5">
    <source>
        <dbReference type="EMBL" id="EPS58854.1"/>
    </source>
</evidence>
<keyword evidence="2" id="KW-0808">Transferase</keyword>
<comment type="caution">
    <text evidence="5">The sequence shown here is derived from an EMBL/GenBank/DDBJ whole genome shotgun (WGS) entry which is preliminary data.</text>
</comment>